<dbReference type="EMBL" id="SIJB01000039">
    <property type="protein sequence ID" value="NBI30748.1"/>
    <property type="molecule type" value="Genomic_DNA"/>
</dbReference>
<feature type="domain" description="Fibronectin type-III" evidence="1">
    <location>
        <begin position="182"/>
        <end position="273"/>
    </location>
</feature>
<feature type="domain" description="Fibronectin type-III" evidence="1">
    <location>
        <begin position="274"/>
        <end position="362"/>
    </location>
</feature>
<dbReference type="InterPro" id="IPR036116">
    <property type="entry name" value="FN3_sf"/>
</dbReference>
<evidence type="ECO:0000313" key="3">
    <source>
        <dbReference type="Proteomes" id="UP000448943"/>
    </source>
</evidence>
<keyword evidence="3" id="KW-1185">Reference proteome</keyword>
<dbReference type="SUPFAM" id="SSF49265">
    <property type="entry name" value="Fibronectin type III"/>
    <property type="match status" value="2"/>
</dbReference>
<dbReference type="Gene3D" id="2.60.40.10">
    <property type="entry name" value="Immunoglobulins"/>
    <property type="match status" value="4"/>
</dbReference>
<dbReference type="Proteomes" id="UP000448943">
    <property type="component" value="Unassembled WGS sequence"/>
</dbReference>
<organism evidence="2 3">
    <name type="scientific">Chengkuizengella marina</name>
    <dbReference type="NCBI Taxonomy" id="2507566"/>
    <lineage>
        <taxon>Bacteria</taxon>
        <taxon>Bacillati</taxon>
        <taxon>Bacillota</taxon>
        <taxon>Bacilli</taxon>
        <taxon>Bacillales</taxon>
        <taxon>Paenibacillaceae</taxon>
        <taxon>Chengkuizengella</taxon>
    </lineage>
</organism>
<dbReference type="AlphaFoldDB" id="A0A6N9Q7B7"/>
<dbReference type="InterPro" id="IPR006530">
    <property type="entry name" value="YD"/>
</dbReference>
<proteinExistence type="predicted"/>
<evidence type="ECO:0000259" key="1">
    <source>
        <dbReference type="PROSITE" id="PS50853"/>
    </source>
</evidence>
<dbReference type="Pfam" id="PF05593">
    <property type="entry name" value="RHS_repeat"/>
    <property type="match status" value="1"/>
</dbReference>
<name>A0A6N9Q7B7_9BACL</name>
<gene>
    <name evidence="2" type="ORF">ERL59_17495</name>
</gene>
<dbReference type="RefSeq" id="WP_407925735.1">
    <property type="nucleotide sequence ID" value="NZ_SIJB01000039.1"/>
</dbReference>
<feature type="non-terminal residue" evidence="2">
    <location>
        <position position="1"/>
    </location>
</feature>
<dbReference type="InterPro" id="IPR013783">
    <property type="entry name" value="Ig-like_fold"/>
</dbReference>
<comment type="caution">
    <text evidence="2">The sequence shown here is derived from an EMBL/GenBank/DDBJ whole genome shotgun (WGS) entry which is preliminary data.</text>
</comment>
<dbReference type="PROSITE" id="PS50853">
    <property type="entry name" value="FN3"/>
    <property type="match status" value="3"/>
</dbReference>
<feature type="domain" description="Fibronectin type-III" evidence="1">
    <location>
        <begin position="10"/>
        <end position="96"/>
    </location>
</feature>
<reference evidence="2 3" key="1">
    <citation type="submission" date="2019-01" db="EMBL/GenBank/DDBJ databases">
        <title>Chengkuizengella sp. nov., isolated from deep-sea sediment of East Pacific Ocean.</title>
        <authorList>
            <person name="Yang J."/>
            <person name="Lai Q."/>
            <person name="Shao Z."/>
        </authorList>
    </citation>
    <scope>NUCLEOTIDE SEQUENCE [LARGE SCALE GENOMIC DNA]</scope>
    <source>
        <strain evidence="2 3">YPA3-1-1</strain>
    </source>
</reference>
<sequence>TNLKTPNVLPPTHLRVKSNESIEISWDAAVGTDSYNIKRSTSTGGPYELIASNITSTNYLDMDVTSGTTYYYVVSSVNNEGESENSDEISAITIPITPSGLILTKEGTSVKIKWNDSMGAEYYTIKRSETPNGPYEIIASDLTETSYIDENIVNGATYYYVVSALNSVGESQNSIETSVVTVLLPPSGLIATTGEESVYLNWDKSMDAESYIIKRSETISGPYITIESGFTSNQYIDTNVTIGTTYYYVVSAVNRTGESDHSEEVSITSTLYVPNVPSVIVSAGDGTVKVDWDITERASIYIVKRSTTSGGPYTVIANDLTTTSYIDHDVINGTTYFYVVSAINISGESEHSVEVMTTPENNGLFFGSFIYEYDDEERLTSLTLPDGRTIRYEYDQNGNLKRTYVQE</sequence>
<dbReference type="CDD" id="cd00063">
    <property type="entry name" value="FN3"/>
    <property type="match status" value="4"/>
</dbReference>
<dbReference type="NCBIfam" id="TIGR01643">
    <property type="entry name" value="YD_repeat_2x"/>
    <property type="match status" value="1"/>
</dbReference>
<dbReference type="InterPro" id="IPR031325">
    <property type="entry name" value="RHS_repeat"/>
</dbReference>
<dbReference type="PANTHER" id="PTHR47135">
    <property type="entry name" value="FIBRONECTIN TYPE III DOMAIN-CONTAINING PROTEIN 7"/>
    <property type="match status" value="1"/>
</dbReference>
<accession>A0A6N9Q7B7</accession>
<dbReference type="SMART" id="SM00060">
    <property type="entry name" value="FN3"/>
    <property type="match status" value="4"/>
</dbReference>
<dbReference type="Pfam" id="PF00041">
    <property type="entry name" value="fn3"/>
    <property type="match status" value="1"/>
</dbReference>
<evidence type="ECO:0000313" key="2">
    <source>
        <dbReference type="EMBL" id="NBI30748.1"/>
    </source>
</evidence>
<dbReference type="InterPro" id="IPR003961">
    <property type="entry name" value="FN3_dom"/>
</dbReference>
<protein>
    <recommendedName>
        <fullName evidence="1">Fibronectin type-III domain-containing protein</fullName>
    </recommendedName>
</protein>